<dbReference type="PANTHER" id="PTHR30385:SF4">
    <property type="entry name" value="RNA POLYMERASE SIGMA-E FACTOR"/>
    <property type="match status" value="1"/>
</dbReference>
<evidence type="ECO:0000256" key="4">
    <source>
        <dbReference type="ARBA" id="ARBA00023163"/>
    </source>
</evidence>
<keyword evidence="3" id="KW-0238">DNA-binding</keyword>
<dbReference type="RefSeq" id="WP_035940506.1">
    <property type="nucleotide sequence ID" value="NZ_AVPL01000081.1"/>
</dbReference>
<dbReference type="InterPro" id="IPR013324">
    <property type="entry name" value="RNA_pol_sigma_r3/r4-like"/>
</dbReference>
<dbReference type="SUPFAM" id="SSF88946">
    <property type="entry name" value="Sigma2 domain of RNA polymerase sigma factors"/>
    <property type="match status" value="1"/>
</dbReference>
<protein>
    <recommendedName>
        <fullName evidence="9">RNA polymerase sigma factor</fullName>
    </recommendedName>
</protein>
<dbReference type="GO" id="GO:0006352">
    <property type="term" value="P:DNA-templated transcription initiation"/>
    <property type="evidence" value="ECO:0007669"/>
    <property type="project" value="InterPro"/>
</dbReference>
<dbReference type="Pfam" id="PF04545">
    <property type="entry name" value="Sigma70_r4"/>
    <property type="match status" value="1"/>
</dbReference>
<evidence type="ECO:0000313" key="8">
    <source>
        <dbReference type="Proteomes" id="UP000030013"/>
    </source>
</evidence>
<dbReference type="AlphaFoldDB" id="A0A0A0JSH1"/>
<dbReference type="Gene3D" id="1.20.140.160">
    <property type="match status" value="1"/>
</dbReference>
<reference evidence="7 8" key="1">
    <citation type="submission" date="2013-08" db="EMBL/GenBank/DDBJ databases">
        <title>The genome sequence of Knoellia aerolata.</title>
        <authorList>
            <person name="Zhu W."/>
            <person name="Wang G."/>
        </authorList>
    </citation>
    <scope>NUCLEOTIDE SEQUENCE [LARGE SCALE GENOMIC DNA]</scope>
    <source>
        <strain evidence="7 8">DSM 18566</strain>
    </source>
</reference>
<evidence type="ECO:0000313" key="7">
    <source>
        <dbReference type="EMBL" id="KGN39654.1"/>
    </source>
</evidence>
<dbReference type="PANTHER" id="PTHR30385">
    <property type="entry name" value="SIGMA FACTOR F FLAGELLAR"/>
    <property type="match status" value="1"/>
</dbReference>
<keyword evidence="4" id="KW-0804">Transcription</keyword>
<dbReference type="InterPro" id="IPR013325">
    <property type="entry name" value="RNA_pol_sigma_r2"/>
</dbReference>
<evidence type="ECO:0008006" key="9">
    <source>
        <dbReference type="Google" id="ProtNLM"/>
    </source>
</evidence>
<dbReference type="eggNOG" id="COG1191">
    <property type="taxonomic scope" value="Bacteria"/>
</dbReference>
<keyword evidence="8" id="KW-1185">Reference proteome</keyword>
<evidence type="ECO:0000256" key="1">
    <source>
        <dbReference type="ARBA" id="ARBA00023015"/>
    </source>
</evidence>
<gene>
    <name evidence="7" type="ORF">N801_19645</name>
</gene>
<feature type="domain" description="RNA polymerase sigma-70 region 2" evidence="5">
    <location>
        <begin position="40"/>
        <end position="109"/>
    </location>
</feature>
<dbReference type="EMBL" id="AVPL01000081">
    <property type="protein sequence ID" value="KGN39654.1"/>
    <property type="molecule type" value="Genomic_DNA"/>
</dbReference>
<dbReference type="InterPro" id="IPR007630">
    <property type="entry name" value="RNA_pol_sigma70_r4"/>
</dbReference>
<evidence type="ECO:0000256" key="3">
    <source>
        <dbReference type="ARBA" id="ARBA00023125"/>
    </source>
</evidence>
<dbReference type="STRING" id="1385519.N801_19645"/>
<dbReference type="Pfam" id="PF04542">
    <property type="entry name" value="Sigma70_r2"/>
    <property type="match status" value="1"/>
</dbReference>
<name>A0A0A0JSH1_9MICO</name>
<keyword evidence="1" id="KW-0805">Transcription regulation</keyword>
<sequence length="259" mass="28781">MTSTSTADTSRVADDSEITTLVERLTTSTAHESRALRNRLAEACLPVADGIARRFRGRGVEDDDLEQVARTALVAAVARFDPALGRTLIPYVVLSIEGELKRYFRDHTWAVRPPRRLQELRLEVRSAEEALRHRLLREPSLDELAVALKADVVDVRTACRSSCGYRAASLDAPSPQGRTLADHVVVLDDPAERIVMRQALMQAVGVLSDRERLLLHLRFVEELPQREIGEVLGVSQMQVSRLLSASVKRLRAHLQPAAA</sequence>
<dbReference type="NCBIfam" id="TIGR02937">
    <property type="entry name" value="sigma70-ECF"/>
    <property type="match status" value="1"/>
</dbReference>
<organism evidence="7 8">
    <name type="scientific">Knoellia aerolata DSM 18566</name>
    <dbReference type="NCBI Taxonomy" id="1385519"/>
    <lineage>
        <taxon>Bacteria</taxon>
        <taxon>Bacillati</taxon>
        <taxon>Actinomycetota</taxon>
        <taxon>Actinomycetes</taxon>
        <taxon>Micrococcales</taxon>
        <taxon>Intrasporangiaceae</taxon>
        <taxon>Knoellia</taxon>
    </lineage>
</organism>
<evidence type="ECO:0000259" key="5">
    <source>
        <dbReference type="Pfam" id="PF04542"/>
    </source>
</evidence>
<evidence type="ECO:0000259" key="6">
    <source>
        <dbReference type="Pfam" id="PF04545"/>
    </source>
</evidence>
<evidence type="ECO:0000256" key="2">
    <source>
        <dbReference type="ARBA" id="ARBA00023082"/>
    </source>
</evidence>
<feature type="domain" description="RNA polymerase sigma-70 region 4" evidence="6">
    <location>
        <begin position="205"/>
        <end position="252"/>
    </location>
</feature>
<dbReference type="InterPro" id="IPR007627">
    <property type="entry name" value="RNA_pol_sigma70_r2"/>
</dbReference>
<comment type="caution">
    <text evidence="7">The sequence shown here is derived from an EMBL/GenBank/DDBJ whole genome shotgun (WGS) entry which is preliminary data.</text>
</comment>
<accession>A0A0A0JSH1</accession>
<dbReference type="Gene3D" id="1.20.120.1810">
    <property type="match status" value="1"/>
</dbReference>
<dbReference type="InterPro" id="IPR014284">
    <property type="entry name" value="RNA_pol_sigma-70_dom"/>
</dbReference>
<dbReference type="GO" id="GO:0016987">
    <property type="term" value="F:sigma factor activity"/>
    <property type="evidence" value="ECO:0007669"/>
    <property type="project" value="UniProtKB-KW"/>
</dbReference>
<dbReference type="CDD" id="cd06171">
    <property type="entry name" value="Sigma70_r4"/>
    <property type="match status" value="1"/>
</dbReference>
<dbReference type="Proteomes" id="UP000030013">
    <property type="component" value="Unassembled WGS sequence"/>
</dbReference>
<keyword evidence="2" id="KW-0731">Sigma factor</keyword>
<proteinExistence type="predicted"/>
<dbReference type="SUPFAM" id="SSF88659">
    <property type="entry name" value="Sigma3 and sigma4 domains of RNA polymerase sigma factors"/>
    <property type="match status" value="2"/>
</dbReference>
<dbReference type="GO" id="GO:0003677">
    <property type="term" value="F:DNA binding"/>
    <property type="evidence" value="ECO:0007669"/>
    <property type="project" value="UniProtKB-KW"/>
</dbReference>